<dbReference type="EMBL" id="JAPNTZ010000031">
    <property type="protein sequence ID" value="MCY1145720.1"/>
    <property type="molecule type" value="Genomic_DNA"/>
</dbReference>
<reference evidence="2" key="1">
    <citation type="submission" date="2022-11" db="EMBL/GenBank/DDBJ databases">
        <authorList>
            <person name="Somphong A."/>
            <person name="Phongsopitanun W."/>
        </authorList>
    </citation>
    <scope>NUCLEOTIDE SEQUENCE</scope>
    <source>
        <strain evidence="2">Pm04-4</strain>
    </source>
</reference>
<dbReference type="RefSeq" id="WP_267570336.1">
    <property type="nucleotide sequence ID" value="NZ_JAPNTZ010000031.1"/>
</dbReference>
<gene>
    <name evidence="2" type="ORF">OWR29_47630</name>
</gene>
<proteinExistence type="predicted"/>
<dbReference type="Proteomes" id="UP001151002">
    <property type="component" value="Unassembled WGS sequence"/>
</dbReference>
<evidence type="ECO:0000313" key="2">
    <source>
        <dbReference type="EMBL" id="MCY1145720.1"/>
    </source>
</evidence>
<organism evidence="2 3">
    <name type="scientific">Paractinoplanes pyxinae</name>
    <dbReference type="NCBI Taxonomy" id="2997416"/>
    <lineage>
        <taxon>Bacteria</taxon>
        <taxon>Bacillati</taxon>
        <taxon>Actinomycetota</taxon>
        <taxon>Actinomycetes</taxon>
        <taxon>Micromonosporales</taxon>
        <taxon>Micromonosporaceae</taxon>
        <taxon>Paractinoplanes</taxon>
    </lineage>
</organism>
<evidence type="ECO:0000256" key="1">
    <source>
        <dbReference type="SAM" id="MobiDB-lite"/>
    </source>
</evidence>
<protein>
    <submittedName>
        <fullName evidence="2">Uncharacterized protein</fullName>
    </submittedName>
</protein>
<sequence length="164" mass="18284">MPMIIFIDICVSLRSTRAAGMSMAMSSSCFWLASPALTSSGRRLTRRAGRDGAMLRFMDEDDHCWQQEEGDAEVALSAAILIGSAARPGMHNASSEGETTRRDAVSNQAETAGCGCPETVDLHRSQTPARRKQLMDTRQRLLEERDDKLKVRERLIQEWERVVA</sequence>
<name>A0ABT4BIR1_9ACTN</name>
<feature type="region of interest" description="Disordered" evidence="1">
    <location>
        <begin position="88"/>
        <end position="132"/>
    </location>
</feature>
<accession>A0ABT4BIR1</accession>
<evidence type="ECO:0000313" key="3">
    <source>
        <dbReference type="Proteomes" id="UP001151002"/>
    </source>
</evidence>
<keyword evidence="3" id="KW-1185">Reference proteome</keyword>
<comment type="caution">
    <text evidence="2">The sequence shown here is derived from an EMBL/GenBank/DDBJ whole genome shotgun (WGS) entry which is preliminary data.</text>
</comment>